<protein>
    <submittedName>
        <fullName evidence="2">Uncharacterized protein</fullName>
    </submittedName>
</protein>
<gene>
    <name evidence="2" type="ORF">HMPREF0045_00082</name>
</gene>
<evidence type="ECO:0000313" key="2">
    <source>
        <dbReference type="EMBL" id="EHM89417.1"/>
    </source>
</evidence>
<organism evidence="2 3">
    <name type="scientific">Actinomyces graevenitzii C83</name>
    <dbReference type="NCBI Taxonomy" id="435830"/>
    <lineage>
        <taxon>Bacteria</taxon>
        <taxon>Bacillati</taxon>
        <taxon>Actinomycetota</taxon>
        <taxon>Actinomycetes</taxon>
        <taxon>Actinomycetales</taxon>
        <taxon>Actinomycetaceae</taxon>
        <taxon>Actinomyces</taxon>
    </lineage>
</organism>
<dbReference type="Proteomes" id="UP000003822">
    <property type="component" value="Unassembled WGS sequence"/>
</dbReference>
<sequence>MSAWFLRPVPFNIDSIDVIASYGLRKSERHAAARECFTSAGFPKCAYMIAAAARTVVVCFVILIVTTPSLERGTSQSHDANRRRLAQYQPTLAGRAG</sequence>
<accession>G9PDJ9</accession>
<proteinExistence type="predicted"/>
<dbReference type="EMBL" id="ACRN01000001">
    <property type="protein sequence ID" value="EHM89417.1"/>
    <property type="molecule type" value="Genomic_DNA"/>
</dbReference>
<reference evidence="2 3" key="1">
    <citation type="submission" date="2011-10" db="EMBL/GenBank/DDBJ databases">
        <title>The Genome Sequence of Actinomyces graevenitzii C83.</title>
        <authorList>
            <consortium name="The Broad Institute Genome Sequencing Platform"/>
            <consortium name="The Broad Institute Genome Sequencing Center for Infectious Disease"/>
            <person name="Earl A."/>
            <person name="Ward D."/>
            <person name="Feldgarden M."/>
            <person name="Gevers D."/>
            <person name="Sibley C.D."/>
            <person name="Field T.R."/>
            <person name="Grinwis M."/>
            <person name="Eshaghurshan C.S."/>
            <person name="Surette M.G."/>
            <person name="Young S.K."/>
            <person name="Zeng Q."/>
            <person name="Gargeya S."/>
            <person name="Fitzgerald M."/>
            <person name="Haas B."/>
            <person name="Abouelleil A."/>
            <person name="Alvarado L."/>
            <person name="Arachchi H.M."/>
            <person name="Berlin A."/>
            <person name="Brown A."/>
            <person name="Chapman S.B."/>
            <person name="Chen Z."/>
            <person name="Dunbar C."/>
            <person name="Freedman E."/>
            <person name="Gearin G."/>
            <person name="Goldberg J."/>
            <person name="Griggs A."/>
            <person name="Gujja S."/>
            <person name="Heiman D."/>
            <person name="Howarth C."/>
            <person name="Larson L."/>
            <person name="Lui A."/>
            <person name="MacDonald P.J.P."/>
            <person name="Montmayeur A."/>
            <person name="Murphy C."/>
            <person name="Neiman D."/>
            <person name="Pearson M."/>
            <person name="Priest M."/>
            <person name="Roberts A."/>
            <person name="Saif S."/>
            <person name="Shea T."/>
            <person name="Shenoy N."/>
            <person name="Sisk P."/>
            <person name="Stolte C."/>
            <person name="Sykes S."/>
            <person name="Wortman J."/>
            <person name="Nusbaum C."/>
            <person name="Birren B."/>
        </authorList>
    </citation>
    <scope>NUCLEOTIDE SEQUENCE [LARGE SCALE GENOMIC DNA]</scope>
    <source>
        <strain evidence="2 3">C83</strain>
    </source>
</reference>
<evidence type="ECO:0000313" key="3">
    <source>
        <dbReference type="Proteomes" id="UP000003822"/>
    </source>
</evidence>
<comment type="caution">
    <text evidence="2">The sequence shown here is derived from an EMBL/GenBank/DDBJ whole genome shotgun (WGS) entry which is preliminary data.</text>
</comment>
<evidence type="ECO:0000256" key="1">
    <source>
        <dbReference type="SAM" id="MobiDB-lite"/>
    </source>
</evidence>
<name>G9PDJ9_9ACTO</name>
<dbReference type="HOGENOM" id="CLU_2340499_0_0_11"/>
<feature type="region of interest" description="Disordered" evidence="1">
    <location>
        <begin position="71"/>
        <end position="97"/>
    </location>
</feature>
<dbReference type="AlphaFoldDB" id="G9PDJ9"/>
<keyword evidence="3" id="KW-1185">Reference proteome</keyword>